<feature type="non-terminal residue" evidence="1">
    <location>
        <position position="81"/>
    </location>
</feature>
<reference evidence="1" key="1">
    <citation type="submission" date="2020-01" db="EMBL/GenBank/DDBJ databases">
        <authorList>
            <person name="Richard D."/>
        </authorList>
    </citation>
    <scope>NUCLEOTIDE SEQUENCE</scope>
    <source>
        <strain evidence="1">JP541</strain>
    </source>
</reference>
<organism evidence="1 2">
    <name type="scientific">Xanthomonas citri pv. citri</name>
    <dbReference type="NCBI Taxonomy" id="611301"/>
    <lineage>
        <taxon>Bacteria</taxon>
        <taxon>Pseudomonadati</taxon>
        <taxon>Pseudomonadota</taxon>
        <taxon>Gammaproteobacteria</taxon>
        <taxon>Lysobacterales</taxon>
        <taxon>Lysobacteraceae</taxon>
        <taxon>Xanthomonas</taxon>
    </lineage>
</organism>
<feature type="non-terminal residue" evidence="1">
    <location>
        <position position="1"/>
    </location>
</feature>
<sequence>VYQENDKDVVLPETVEIDGKTYPLTTIDENAFTWTSPAYSEIESIKISKNIKSINSKAFRCLSKLKKFIVDDENKFFTTID</sequence>
<proteinExistence type="predicted"/>
<comment type="caution">
    <text evidence="1">The sequence shown here is derived from an EMBL/GenBank/DDBJ whole genome shotgun (WGS) entry which is preliminary data.</text>
</comment>
<evidence type="ECO:0000313" key="2">
    <source>
        <dbReference type="Proteomes" id="UP000653002"/>
    </source>
</evidence>
<dbReference type="AlphaFoldDB" id="A0A8I0GZF0"/>
<gene>
    <name evidence="1" type="ORF">GUH15_14525</name>
</gene>
<dbReference type="Proteomes" id="UP000653002">
    <property type="component" value="Unassembled WGS sequence"/>
</dbReference>
<accession>A0A8I0GZF0</accession>
<dbReference type="Gene3D" id="3.80.10.10">
    <property type="entry name" value="Ribonuclease Inhibitor"/>
    <property type="match status" value="1"/>
</dbReference>
<name>A0A8I0GZF0_XANCI</name>
<dbReference type="InterPro" id="IPR032675">
    <property type="entry name" value="LRR_dom_sf"/>
</dbReference>
<protein>
    <submittedName>
        <fullName evidence="1">Leucine-rich repeat protein</fullName>
    </submittedName>
</protein>
<dbReference type="EMBL" id="JAABFR010001179">
    <property type="protein sequence ID" value="MBD4337249.1"/>
    <property type="molecule type" value="Genomic_DNA"/>
</dbReference>
<evidence type="ECO:0000313" key="1">
    <source>
        <dbReference type="EMBL" id="MBD4337249.1"/>
    </source>
</evidence>